<keyword evidence="7" id="KW-0813">Transport</keyword>
<evidence type="ECO:0000256" key="6">
    <source>
        <dbReference type="ARBA" id="ARBA00023136"/>
    </source>
</evidence>
<dbReference type="RefSeq" id="WP_094985135.1">
    <property type="nucleotide sequence ID" value="NZ_NHNI01000001.1"/>
</dbReference>
<evidence type="ECO:0000313" key="9">
    <source>
        <dbReference type="EMBL" id="OZY87806.1"/>
    </source>
</evidence>
<accession>A0A266QDT3</accession>
<sequence>MKQSLRAKRMAKHHRRLKQGSKLNLVSLMDIFTILVFFLLVNSGDVEVLQTDKSIKLPASFSEQVPENNLLVLISATDVVVAGRAVGSVADLLATEGDKFEPLAQELKYHAEKAGPLTEKNQLTGRPVTVMADQKVPYQLLKKVMATCAAAEYRDISLAVTKKELPAANNGEG</sequence>
<evidence type="ECO:0000256" key="5">
    <source>
        <dbReference type="ARBA" id="ARBA00022989"/>
    </source>
</evidence>
<keyword evidence="6 8" id="KW-0472">Membrane</keyword>
<dbReference type="GO" id="GO:0022857">
    <property type="term" value="F:transmembrane transporter activity"/>
    <property type="evidence" value="ECO:0007669"/>
    <property type="project" value="InterPro"/>
</dbReference>
<gene>
    <name evidence="9" type="ORF">CBP51_12860</name>
</gene>
<evidence type="ECO:0000256" key="4">
    <source>
        <dbReference type="ARBA" id="ARBA00022692"/>
    </source>
</evidence>
<keyword evidence="4 7" id="KW-0812">Transmembrane</keyword>
<organism evidence="9 10">
    <name type="scientific">Cellvibrio mixtus</name>
    <dbReference type="NCBI Taxonomy" id="39650"/>
    <lineage>
        <taxon>Bacteria</taxon>
        <taxon>Pseudomonadati</taxon>
        <taxon>Pseudomonadota</taxon>
        <taxon>Gammaproteobacteria</taxon>
        <taxon>Cellvibrionales</taxon>
        <taxon>Cellvibrionaceae</taxon>
        <taxon>Cellvibrio</taxon>
    </lineage>
</organism>
<evidence type="ECO:0000256" key="1">
    <source>
        <dbReference type="ARBA" id="ARBA00004162"/>
    </source>
</evidence>
<protein>
    <submittedName>
        <fullName evidence="9">RNA polymerase subunit sigma-70</fullName>
    </submittedName>
</protein>
<dbReference type="AlphaFoldDB" id="A0A266QDT3"/>
<evidence type="ECO:0000256" key="7">
    <source>
        <dbReference type="RuleBase" id="RU003879"/>
    </source>
</evidence>
<evidence type="ECO:0000256" key="3">
    <source>
        <dbReference type="ARBA" id="ARBA00022475"/>
    </source>
</evidence>
<keyword evidence="10" id="KW-1185">Reference proteome</keyword>
<comment type="subcellular location">
    <subcellularLocation>
        <location evidence="1">Cell membrane</location>
        <topology evidence="1">Single-pass membrane protein</topology>
    </subcellularLocation>
    <subcellularLocation>
        <location evidence="7">Cell membrane</location>
        <topology evidence="7">Single-pass type II membrane protein</topology>
    </subcellularLocation>
</comment>
<name>A0A266QDT3_9GAMM</name>
<proteinExistence type="inferred from homology"/>
<dbReference type="Proteomes" id="UP000216101">
    <property type="component" value="Unassembled WGS sequence"/>
</dbReference>
<dbReference type="Pfam" id="PF02472">
    <property type="entry name" value="ExbD"/>
    <property type="match status" value="1"/>
</dbReference>
<comment type="similarity">
    <text evidence="2 7">Belongs to the ExbD/TolR family.</text>
</comment>
<dbReference type="InterPro" id="IPR003400">
    <property type="entry name" value="ExbD"/>
</dbReference>
<keyword evidence="7" id="KW-0653">Protein transport</keyword>
<comment type="caution">
    <text evidence="9">The sequence shown here is derived from an EMBL/GenBank/DDBJ whole genome shotgun (WGS) entry which is preliminary data.</text>
</comment>
<dbReference type="GO" id="GO:0015031">
    <property type="term" value="P:protein transport"/>
    <property type="evidence" value="ECO:0007669"/>
    <property type="project" value="UniProtKB-KW"/>
</dbReference>
<evidence type="ECO:0000313" key="10">
    <source>
        <dbReference type="Proteomes" id="UP000216101"/>
    </source>
</evidence>
<keyword evidence="3" id="KW-1003">Cell membrane</keyword>
<dbReference type="GO" id="GO:0005886">
    <property type="term" value="C:plasma membrane"/>
    <property type="evidence" value="ECO:0007669"/>
    <property type="project" value="UniProtKB-SubCell"/>
</dbReference>
<keyword evidence="5 8" id="KW-1133">Transmembrane helix</keyword>
<evidence type="ECO:0000256" key="8">
    <source>
        <dbReference type="SAM" id="Phobius"/>
    </source>
</evidence>
<reference evidence="10" key="1">
    <citation type="submission" date="2017-05" db="EMBL/GenBank/DDBJ databases">
        <authorList>
            <person name="Barney B.M."/>
        </authorList>
    </citation>
    <scope>NUCLEOTIDE SEQUENCE [LARGE SCALE GENOMIC DNA]</scope>
    <source>
        <strain evidence="10">PSBB022</strain>
    </source>
</reference>
<evidence type="ECO:0000256" key="2">
    <source>
        <dbReference type="ARBA" id="ARBA00005811"/>
    </source>
</evidence>
<dbReference type="EMBL" id="NHNI01000001">
    <property type="protein sequence ID" value="OZY87806.1"/>
    <property type="molecule type" value="Genomic_DNA"/>
</dbReference>
<feature type="transmembrane region" description="Helical" evidence="8">
    <location>
        <begin position="21"/>
        <end position="41"/>
    </location>
</feature>